<dbReference type="InterPro" id="IPR017266">
    <property type="entry name" value="DOC_1/2"/>
</dbReference>
<reference evidence="6" key="1">
    <citation type="submission" date="2009-03" db="EMBL/GenBank/DDBJ databases">
        <title>Caligus rogercresseyi ESTs and full-length cDNAs.</title>
        <authorList>
            <person name="Yasuike M."/>
            <person name="von Schalburg K."/>
            <person name="Cooper G."/>
            <person name="Leong J."/>
            <person name="Jones S.R.M."/>
            <person name="Koop B.F."/>
        </authorList>
    </citation>
    <scope>NUCLEOTIDE SEQUENCE</scope>
    <source>
        <tissue evidence="6">Whole tissue</tissue>
    </source>
</reference>
<dbReference type="GO" id="GO:0016301">
    <property type="term" value="F:kinase activity"/>
    <property type="evidence" value="ECO:0007669"/>
    <property type="project" value="UniProtKB-KW"/>
</dbReference>
<evidence type="ECO:0000256" key="4">
    <source>
        <dbReference type="ARBA" id="ARBA00023242"/>
    </source>
</evidence>
<protein>
    <submittedName>
        <fullName evidence="6">Cyclin-dependent kinase 2-associated protein 2</fullName>
    </submittedName>
</protein>
<evidence type="ECO:0000256" key="3">
    <source>
        <dbReference type="ARBA" id="ARBA00022553"/>
    </source>
</evidence>
<evidence type="ECO:0000313" key="6">
    <source>
        <dbReference type="EMBL" id="ACO11540.1"/>
    </source>
</evidence>
<comment type="similarity">
    <text evidence="2">Belongs to the CDK2AP family.</text>
</comment>
<dbReference type="Pfam" id="PF09806">
    <property type="entry name" value="CDK2AP"/>
    <property type="match status" value="1"/>
</dbReference>
<proteinExistence type="evidence at transcript level"/>
<feature type="compositionally biased region" description="Low complexity" evidence="5">
    <location>
        <begin position="25"/>
        <end position="38"/>
    </location>
</feature>
<comment type="subcellular location">
    <subcellularLocation>
        <location evidence="1">Nucleus</location>
    </subcellularLocation>
</comment>
<dbReference type="GO" id="GO:0005737">
    <property type="term" value="C:cytoplasm"/>
    <property type="evidence" value="ECO:0007669"/>
    <property type="project" value="TreeGrafter"/>
</dbReference>
<gene>
    <name evidence="6" type="primary">CDKA2</name>
</gene>
<feature type="region of interest" description="Disordered" evidence="5">
    <location>
        <begin position="25"/>
        <end position="82"/>
    </location>
</feature>
<dbReference type="Gene3D" id="6.10.140.1300">
    <property type="match status" value="1"/>
</dbReference>
<evidence type="ECO:0000256" key="5">
    <source>
        <dbReference type="SAM" id="MobiDB-lite"/>
    </source>
</evidence>
<sequence>MSFSNLNLEEIQMLIAANAANAANAAAQLQQQQQAQAQKAPRSPSVGRPPSNGVPPSLSSTSSSSPAANAGSGGALDPQSQSKYHQLLSVIEEMSKDIRPTYAGSKSSAERLKRGIIFARILVRECLVETERSSRA</sequence>
<keyword evidence="6" id="KW-0418">Kinase</keyword>
<dbReference type="GO" id="GO:0005634">
    <property type="term" value="C:nucleus"/>
    <property type="evidence" value="ECO:0007669"/>
    <property type="project" value="UniProtKB-SubCell"/>
</dbReference>
<accession>C1BR87</accession>
<dbReference type="EMBL" id="BT077116">
    <property type="protein sequence ID" value="ACO11540.1"/>
    <property type="molecule type" value="mRNA"/>
</dbReference>
<organism evidence="6">
    <name type="scientific">Caligus rogercresseyi</name>
    <name type="common">Sea louse</name>
    <dbReference type="NCBI Taxonomy" id="217165"/>
    <lineage>
        <taxon>Eukaryota</taxon>
        <taxon>Metazoa</taxon>
        <taxon>Ecdysozoa</taxon>
        <taxon>Arthropoda</taxon>
        <taxon>Crustacea</taxon>
        <taxon>Multicrustacea</taxon>
        <taxon>Hexanauplia</taxon>
        <taxon>Copepoda</taxon>
        <taxon>Siphonostomatoida</taxon>
        <taxon>Caligidae</taxon>
        <taxon>Caligus</taxon>
    </lineage>
</organism>
<feature type="compositionally biased region" description="Low complexity" evidence="5">
    <location>
        <begin position="54"/>
        <end position="70"/>
    </location>
</feature>
<evidence type="ECO:0000256" key="1">
    <source>
        <dbReference type="ARBA" id="ARBA00004123"/>
    </source>
</evidence>
<dbReference type="AlphaFoldDB" id="C1BR87"/>
<evidence type="ECO:0000256" key="2">
    <source>
        <dbReference type="ARBA" id="ARBA00008485"/>
    </source>
</evidence>
<dbReference type="PANTHER" id="PTHR22607:SF3">
    <property type="entry name" value="CDK2-ASSOCIATED PROTEIN 1, ISOFORM B"/>
    <property type="match status" value="1"/>
</dbReference>
<keyword evidence="6" id="KW-0808">Transferase</keyword>
<keyword evidence="3" id="KW-0597">Phosphoprotein</keyword>
<dbReference type="PANTHER" id="PTHR22607">
    <property type="entry name" value="DELETED IN ORAL CANCER 1/CDK2-ASSOCIATED PROTEIN 1"/>
    <property type="match status" value="1"/>
</dbReference>
<name>C1BR87_CALRO</name>
<keyword evidence="4" id="KW-0539">Nucleus</keyword>